<dbReference type="InterPro" id="IPR009079">
    <property type="entry name" value="4_helix_cytokine-like_core"/>
</dbReference>
<comment type="subcellular location">
    <subcellularLocation>
        <location evidence="1">Secreted</location>
    </subcellularLocation>
</comment>
<name>V8NNB8_OPHHA</name>
<dbReference type="Proteomes" id="UP000018936">
    <property type="component" value="Unassembled WGS sequence"/>
</dbReference>
<evidence type="ECO:0000256" key="6">
    <source>
        <dbReference type="ARBA" id="ARBA00023118"/>
    </source>
</evidence>
<evidence type="ECO:0000256" key="5">
    <source>
        <dbReference type="ARBA" id="ARBA00022729"/>
    </source>
</evidence>
<reference evidence="9 10" key="1">
    <citation type="journal article" date="2013" name="Proc. Natl. Acad. Sci. U.S.A.">
        <title>The king cobra genome reveals dynamic gene evolution and adaptation in the snake venom system.</title>
        <authorList>
            <person name="Vonk F.J."/>
            <person name="Casewell N.R."/>
            <person name="Henkel C.V."/>
            <person name="Heimberg A.M."/>
            <person name="Jansen H.J."/>
            <person name="McCleary R.J."/>
            <person name="Kerkkamp H.M."/>
            <person name="Vos R.A."/>
            <person name="Guerreiro I."/>
            <person name="Calvete J.J."/>
            <person name="Wuster W."/>
            <person name="Woods A.E."/>
            <person name="Logan J.M."/>
            <person name="Harrison R.A."/>
            <person name="Castoe T.A."/>
            <person name="de Koning A.P."/>
            <person name="Pollock D.D."/>
            <person name="Yandell M."/>
            <person name="Calderon D."/>
            <person name="Renjifo C."/>
            <person name="Currier R.B."/>
            <person name="Salgado D."/>
            <person name="Pla D."/>
            <person name="Sanz L."/>
            <person name="Hyder A.S."/>
            <person name="Ribeiro J.M."/>
            <person name="Arntzen J.W."/>
            <person name="van den Thillart G.E."/>
            <person name="Boetzer M."/>
            <person name="Pirovano W."/>
            <person name="Dirks R.P."/>
            <person name="Spaink H.P."/>
            <person name="Duboule D."/>
            <person name="McGlinn E."/>
            <person name="Kini R.M."/>
            <person name="Richardson M.K."/>
        </authorList>
    </citation>
    <scope>NUCLEOTIDE SEQUENCE</scope>
    <source>
        <tissue evidence="9">Blood</tissue>
    </source>
</reference>
<dbReference type="PRINTS" id="PR00266">
    <property type="entry name" value="INTERFERONAB"/>
</dbReference>
<dbReference type="GO" id="GO:0005125">
    <property type="term" value="F:cytokine activity"/>
    <property type="evidence" value="ECO:0007669"/>
    <property type="project" value="UniProtKB-KW"/>
</dbReference>
<dbReference type="OrthoDB" id="8922121at2759"/>
<dbReference type="AlphaFoldDB" id="V8NNB8"/>
<accession>V8NNB8</accession>
<keyword evidence="7" id="KW-1015">Disulfide bond</keyword>
<comment type="similarity">
    <text evidence="2 8">Belongs to the alpha/beta interferon family.</text>
</comment>
<dbReference type="PANTHER" id="PTHR11691:SF73">
    <property type="entry name" value="INTERFERON BETA"/>
    <property type="match status" value="1"/>
</dbReference>
<evidence type="ECO:0000256" key="2">
    <source>
        <dbReference type="ARBA" id="ARBA00011033"/>
    </source>
</evidence>
<dbReference type="PANTHER" id="PTHR11691">
    <property type="entry name" value="TYPE I INTERFERON"/>
    <property type="match status" value="1"/>
</dbReference>
<dbReference type="GO" id="GO:0005615">
    <property type="term" value="C:extracellular space"/>
    <property type="evidence" value="ECO:0007669"/>
    <property type="project" value="UniProtKB-KW"/>
</dbReference>
<dbReference type="SMART" id="SM00076">
    <property type="entry name" value="IFabd"/>
    <property type="match status" value="1"/>
</dbReference>
<dbReference type="GO" id="GO:0005126">
    <property type="term" value="F:cytokine receptor binding"/>
    <property type="evidence" value="ECO:0007669"/>
    <property type="project" value="InterPro"/>
</dbReference>
<comment type="caution">
    <text evidence="9">The sequence shown here is derived from an EMBL/GenBank/DDBJ whole genome shotgun (WGS) entry which is preliminary data.</text>
</comment>
<keyword evidence="6 8" id="KW-0051">Antiviral defense</keyword>
<dbReference type="PROSITE" id="PS00252">
    <property type="entry name" value="INTERFERON_A_B_D"/>
    <property type="match status" value="1"/>
</dbReference>
<organism evidence="9 10">
    <name type="scientific">Ophiophagus hannah</name>
    <name type="common">King cobra</name>
    <name type="synonym">Naja hannah</name>
    <dbReference type="NCBI Taxonomy" id="8665"/>
    <lineage>
        <taxon>Eukaryota</taxon>
        <taxon>Metazoa</taxon>
        <taxon>Chordata</taxon>
        <taxon>Craniata</taxon>
        <taxon>Vertebrata</taxon>
        <taxon>Euteleostomi</taxon>
        <taxon>Lepidosauria</taxon>
        <taxon>Squamata</taxon>
        <taxon>Bifurcata</taxon>
        <taxon>Unidentata</taxon>
        <taxon>Episquamata</taxon>
        <taxon>Toxicofera</taxon>
        <taxon>Serpentes</taxon>
        <taxon>Colubroidea</taxon>
        <taxon>Elapidae</taxon>
        <taxon>Elapinae</taxon>
        <taxon>Ophiophagus</taxon>
    </lineage>
</organism>
<feature type="non-terminal residue" evidence="9">
    <location>
        <position position="223"/>
    </location>
</feature>
<dbReference type="InterPro" id="IPR000471">
    <property type="entry name" value="Interferon_alpha/beta/delta"/>
</dbReference>
<dbReference type="SUPFAM" id="SSF47266">
    <property type="entry name" value="4-helical cytokines"/>
    <property type="match status" value="1"/>
</dbReference>
<evidence type="ECO:0000313" key="10">
    <source>
        <dbReference type="Proteomes" id="UP000018936"/>
    </source>
</evidence>
<gene>
    <name evidence="9" type="primary">IFNK</name>
    <name evidence="9" type="ORF">L345_11076</name>
</gene>
<keyword evidence="10" id="KW-1185">Reference proteome</keyword>
<feature type="non-terminal residue" evidence="9">
    <location>
        <position position="1"/>
    </location>
</feature>
<keyword evidence="3 8" id="KW-0202">Cytokine</keyword>
<sequence length="223" mass="26363">IIFFGDISCQNCNQLQRKLLKANKDNSNLLSSNIRPTTPLQCMRSFVELSLEDIGKKIMIDMNDECQVDIAKTAVKEILQQIDVIFRQNHTELVWHEGSLRDFHIGLDQQIKMLETCGNAELEQVITSPRNRKLQLTRLRIKRYFQRLSDFLKNKKYSLCAWEIVQIQIEACFQLINHYIQRIRSKVTRSKFRMFAMKKFIKQDTLEENFMGRKESEIQSAQQ</sequence>
<dbReference type="GO" id="GO:0051607">
    <property type="term" value="P:defense response to virus"/>
    <property type="evidence" value="ECO:0007669"/>
    <property type="project" value="UniProtKB-KW"/>
</dbReference>
<keyword evidence="4" id="KW-0964">Secreted</keyword>
<evidence type="ECO:0000256" key="3">
    <source>
        <dbReference type="ARBA" id="ARBA00022514"/>
    </source>
</evidence>
<dbReference type="Pfam" id="PF00143">
    <property type="entry name" value="Interferon"/>
    <property type="match status" value="1"/>
</dbReference>
<dbReference type="Gene3D" id="1.20.1250.10">
    <property type="match status" value="1"/>
</dbReference>
<keyword evidence="5" id="KW-0732">Signal</keyword>
<evidence type="ECO:0000256" key="1">
    <source>
        <dbReference type="ARBA" id="ARBA00004613"/>
    </source>
</evidence>
<protein>
    <submittedName>
        <fullName evidence="9">Interferon kappa</fullName>
    </submittedName>
</protein>
<evidence type="ECO:0000256" key="4">
    <source>
        <dbReference type="ARBA" id="ARBA00022525"/>
    </source>
</evidence>
<proteinExistence type="inferred from homology"/>
<evidence type="ECO:0000313" key="9">
    <source>
        <dbReference type="EMBL" id="ETE63163.1"/>
    </source>
</evidence>
<evidence type="ECO:0000256" key="8">
    <source>
        <dbReference type="RuleBase" id="RU000436"/>
    </source>
</evidence>
<dbReference type="GO" id="GO:0006955">
    <property type="term" value="P:immune response"/>
    <property type="evidence" value="ECO:0007669"/>
    <property type="project" value="UniProtKB-ARBA"/>
</dbReference>
<dbReference type="EMBL" id="AZIM01002885">
    <property type="protein sequence ID" value="ETE63163.1"/>
    <property type="molecule type" value="Genomic_DNA"/>
</dbReference>
<evidence type="ECO:0000256" key="7">
    <source>
        <dbReference type="ARBA" id="ARBA00023157"/>
    </source>
</evidence>